<dbReference type="GeneID" id="111099546"/>
<dbReference type="OrthoDB" id="10029527at2759"/>
<dbReference type="KEGG" id="cvn:111099546"/>
<proteinExistence type="predicted"/>
<feature type="region of interest" description="Disordered" evidence="1">
    <location>
        <begin position="123"/>
        <end position="160"/>
    </location>
</feature>
<keyword evidence="2" id="KW-1185">Reference proteome</keyword>
<evidence type="ECO:0000313" key="3">
    <source>
        <dbReference type="RefSeq" id="XP_022286568.1"/>
    </source>
</evidence>
<dbReference type="Proteomes" id="UP000694844">
    <property type="component" value="Chromosome 6"/>
</dbReference>
<organism evidence="2 3">
    <name type="scientific">Crassostrea virginica</name>
    <name type="common">Eastern oyster</name>
    <dbReference type="NCBI Taxonomy" id="6565"/>
    <lineage>
        <taxon>Eukaryota</taxon>
        <taxon>Metazoa</taxon>
        <taxon>Spiralia</taxon>
        <taxon>Lophotrochozoa</taxon>
        <taxon>Mollusca</taxon>
        <taxon>Bivalvia</taxon>
        <taxon>Autobranchia</taxon>
        <taxon>Pteriomorphia</taxon>
        <taxon>Ostreida</taxon>
        <taxon>Ostreoidea</taxon>
        <taxon>Ostreidae</taxon>
        <taxon>Crassostrea</taxon>
    </lineage>
</organism>
<gene>
    <name evidence="3" type="primary">LOC111099546</name>
</gene>
<dbReference type="AlphaFoldDB" id="A0A8B8A7E8"/>
<sequence>MLENTMEDFRNQNYKFDIGYKCQYGKFHDEELNFIPEADVMDLTNTDEKSLCEFCSNTHGLGNGIYWAPPVQERRHSVRKTEIDQNDDTTIEKSLFTTDNSSDIEDEFARGLGQMPSLDYLTDEDPHHFPLRPELGRSISSSHFTDSTDEDLEDSRSGRGMEFPYFQDLAALLRHTIRRRSLIFTADNSSDIEDEFARGLGQMPSLDYLIDDDPLNSP</sequence>
<name>A0A8B8A7E8_CRAVI</name>
<evidence type="ECO:0000256" key="1">
    <source>
        <dbReference type="SAM" id="MobiDB-lite"/>
    </source>
</evidence>
<dbReference type="RefSeq" id="XP_022286568.1">
    <property type="nucleotide sequence ID" value="XM_022430860.1"/>
</dbReference>
<evidence type="ECO:0000313" key="2">
    <source>
        <dbReference type="Proteomes" id="UP000694844"/>
    </source>
</evidence>
<protein>
    <submittedName>
        <fullName evidence="3">Uncharacterized protein LOC111099546</fullName>
    </submittedName>
</protein>
<reference evidence="3" key="1">
    <citation type="submission" date="2025-08" db="UniProtKB">
        <authorList>
            <consortium name="RefSeq"/>
        </authorList>
    </citation>
    <scope>IDENTIFICATION</scope>
    <source>
        <tissue evidence="3">Whole sample</tissue>
    </source>
</reference>
<accession>A0A8B8A7E8</accession>